<sequence>MLLSNIKHNINKIVQFTKNVYTNYKPYASIMIYCIGFYIITLITFNHLRTLQFNEEDLIKVLNVSRTFETFHHFKQCLHLSNSVYHEDNRLNSVKCVKGFKLNISTTKKLIVFGFVKVPLKQSFTECPVSKCNFIEDRRDWRQADLLLITDGLHPAMQRPHNQAWVAFIYEPPYKFTGKPVYKDTINFTANYRLDATIQMPYGYYVPKNAYDNSNTRYPLPENNYAENKTKLIAWLVDMYGGCGGSFCSDCLNMLSKHYKFYLSFENTMCKDYITEKFYHNALLNNMLPIVMGASIEEYERIAPPYSFIHVDQFKSPYELAQYLHYLDKNDTAYNEYFAWHGHGDVFAWKSKPHCDLCLLAHSLPFIKPTWYTDFESWLSNACLNRQPKWKF</sequence>
<accession>A0A4Z2DUB0</accession>
<dbReference type="EMBL" id="SKCS01000036">
    <property type="protein sequence ID" value="TNN20141.1"/>
    <property type="molecule type" value="Genomic_DNA"/>
</dbReference>
<evidence type="ECO:0000313" key="15">
    <source>
        <dbReference type="EMBL" id="TNN20141.1"/>
    </source>
</evidence>
<dbReference type="PANTHER" id="PTHR48438:SF1">
    <property type="entry name" value="ALPHA-(1,3)-FUCOSYLTRANSFERASE C-RELATED"/>
    <property type="match status" value="1"/>
</dbReference>
<keyword evidence="8 12" id="KW-1133">Transmembrane helix</keyword>
<dbReference type="OrthoDB" id="427096at2759"/>
<keyword evidence="5 12" id="KW-0808">Transferase</keyword>
<dbReference type="Gene3D" id="3.40.50.11660">
    <property type="entry name" value="Glycosyl transferase family 10, C-terminal domain"/>
    <property type="match status" value="1"/>
</dbReference>
<keyword evidence="6 12" id="KW-0812">Transmembrane</keyword>
<dbReference type="Proteomes" id="UP000311919">
    <property type="component" value="Unassembled WGS sequence"/>
</dbReference>
<dbReference type="InterPro" id="IPR001503">
    <property type="entry name" value="Glyco_trans_10"/>
</dbReference>
<comment type="similarity">
    <text evidence="3 12">Belongs to the glycosyltransferase 10 family.</text>
</comment>
<evidence type="ECO:0000313" key="16">
    <source>
        <dbReference type="Proteomes" id="UP000311919"/>
    </source>
</evidence>
<evidence type="ECO:0000256" key="9">
    <source>
        <dbReference type="ARBA" id="ARBA00023034"/>
    </source>
</evidence>
<dbReference type="GO" id="GO:0008417">
    <property type="term" value="F:fucosyltransferase activity"/>
    <property type="evidence" value="ECO:0007669"/>
    <property type="project" value="InterPro"/>
</dbReference>
<keyword evidence="16" id="KW-1185">Reference proteome</keyword>
<evidence type="ECO:0000256" key="10">
    <source>
        <dbReference type="ARBA" id="ARBA00023136"/>
    </source>
</evidence>
<feature type="transmembrane region" description="Helical" evidence="12">
    <location>
        <begin position="27"/>
        <end position="45"/>
    </location>
</feature>
<dbReference type="PANTHER" id="PTHR48438">
    <property type="entry name" value="ALPHA-(1,3)-FUCOSYLTRANSFERASE C-RELATED"/>
    <property type="match status" value="1"/>
</dbReference>
<feature type="domain" description="Fucosyltransferase C-terminal" evidence="13">
    <location>
        <begin position="236"/>
        <end position="366"/>
    </location>
</feature>
<dbReference type="STRING" id="6182.A0A4Z2DUB0"/>
<dbReference type="Pfam" id="PF00852">
    <property type="entry name" value="Glyco_transf_10"/>
    <property type="match status" value="1"/>
</dbReference>
<dbReference type="GO" id="GO:0000139">
    <property type="term" value="C:Golgi membrane"/>
    <property type="evidence" value="ECO:0007669"/>
    <property type="project" value="UniProtKB-SubCell"/>
</dbReference>
<evidence type="ECO:0000256" key="6">
    <source>
        <dbReference type="ARBA" id="ARBA00022692"/>
    </source>
</evidence>
<feature type="domain" description="Fucosyltransferase N-terminal" evidence="14">
    <location>
        <begin position="121"/>
        <end position="203"/>
    </location>
</feature>
<evidence type="ECO:0000259" key="13">
    <source>
        <dbReference type="Pfam" id="PF00852"/>
    </source>
</evidence>
<dbReference type="AlphaFoldDB" id="A0A4Z2DUB0"/>
<reference evidence="15 16" key="1">
    <citation type="submission" date="2019-03" db="EMBL/GenBank/DDBJ databases">
        <title>An improved genome assembly of the fluke Schistosoma japonicum.</title>
        <authorList>
            <person name="Hu W."/>
            <person name="Luo F."/>
            <person name="Yin M."/>
            <person name="Mo X."/>
            <person name="Sun C."/>
            <person name="Wu Q."/>
            <person name="Zhu B."/>
            <person name="Xiang M."/>
            <person name="Wang J."/>
            <person name="Wang Y."/>
            <person name="Zhang T."/>
            <person name="Xu B."/>
            <person name="Zheng H."/>
            <person name="Feng Z."/>
        </authorList>
    </citation>
    <scope>NUCLEOTIDE SEQUENCE [LARGE SCALE GENOMIC DNA]</scope>
    <source>
        <strain evidence="15">HuSjv2</strain>
        <tissue evidence="15">Worms</tissue>
    </source>
</reference>
<evidence type="ECO:0000256" key="1">
    <source>
        <dbReference type="ARBA" id="ARBA00004323"/>
    </source>
</evidence>
<dbReference type="UniPathway" id="UPA00378"/>
<dbReference type="InterPro" id="IPR038577">
    <property type="entry name" value="GT10-like_C_sf"/>
</dbReference>
<dbReference type="SUPFAM" id="SSF53756">
    <property type="entry name" value="UDP-Glycosyltransferase/glycogen phosphorylase"/>
    <property type="match status" value="1"/>
</dbReference>
<name>A0A4Z2DUB0_SCHJA</name>
<keyword evidence="10 12" id="KW-0472">Membrane</keyword>
<keyword evidence="7" id="KW-0735">Signal-anchor</keyword>
<evidence type="ECO:0000256" key="3">
    <source>
        <dbReference type="ARBA" id="ARBA00008919"/>
    </source>
</evidence>
<evidence type="ECO:0000256" key="8">
    <source>
        <dbReference type="ARBA" id="ARBA00022989"/>
    </source>
</evidence>
<proteinExistence type="inferred from homology"/>
<keyword evidence="9 12" id="KW-0333">Golgi apparatus</keyword>
<evidence type="ECO:0000259" key="14">
    <source>
        <dbReference type="Pfam" id="PF17039"/>
    </source>
</evidence>
<evidence type="ECO:0000256" key="4">
    <source>
        <dbReference type="ARBA" id="ARBA00022676"/>
    </source>
</evidence>
<organism evidence="15 16">
    <name type="scientific">Schistosoma japonicum</name>
    <name type="common">Blood fluke</name>
    <dbReference type="NCBI Taxonomy" id="6182"/>
    <lineage>
        <taxon>Eukaryota</taxon>
        <taxon>Metazoa</taxon>
        <taxon>Spiralia</taxon>
        <taxon>Lophotrochozoa</taxon>
        <taxon>Platyhelminthes</taxon>
        <taxon>Trematoda</taxon>
        <taxon>Digenea</taxon>
        <taxon>Strigeidida</taxon>
        <taxon>Schistosomatoidea</taxon>
        <taxon>Schistosomatidae</taxon>
        <taxon>Schistosoma</taxon>
    </lineage>
</organism>
<dbReference type="GO" id="GO:0032580">
    <property type="term" value="C:Golgi cisterna membrane"/>
    <property type="evidence" value="ECO:0007669"/>
    <property type="project" value="UniProtKB-SubCell"/>
</dbReference>
<evidence type="ECO:0000256" key="2">
    <source>
        <dbReference type="ARBA" id="ARBA00004922"/>
    </source>
</evidence>
<keyword evidence="4 12" id="KW-0328">Glycosyltransferase</keyword>
<dbReference type="InterPro" id="IPR055270">
    <property type="entry name" value="Glyco_tran_10_C"/>
</dbReference>
<comment type="subcellular location">
    <subcellularLocation>
        <location evidence="1">Golgi apparatus membrane</location>
        <topology evidence="1">Single-pass type II membrane protein</topology>
    </subcellularLocation>
    <subcellularLocation>
        <location evidence="12">Golgi apparatus</location>
        <location evidence="12">Golgi stack membrane</location>
        <topology evidence="12">Single-pass type II membrane protein</topology>
    </subcellularLocation>
</comment>
<evidence type="ECO:0000256" key="11">
    <source>
        <dbReference type="ARBA" id="ARBA00023180"/>
    </source>
</evidence>
<evidence type="ECO:0000256" key="12">
    <source>
        <dbReference type="RuleBase" id="RU003832"/>
    </source>
</evidence>
<evidence type="ECO:0000256" key="5">
    <source>
        <dbReference type="ARBA" id="ARBA00022679"/>
    </source>
</evidence>
<dbReference type="Pfam" id="PF17039">
    <property type="entry name" value="Glyco_tran_10_N"/>
    <property type="match status" value="1"/>
</dbReference>
<protein>
    <recommendedName>
        <fullName evidence="12">Fucosyltransferase</fullName>
        <ecNumber evidence="12">2.4.1.-</ecNumber>
    </recommendedName>
</protein>
<keyword evidence="11" id="KW-0325">Glycoprotein</keyword>
<dbReference type="EC" id="2.4.1.-" evidence="12"/>
<gene>
    <name evidence="15" type="ORF">EWB00_005486</name>
</gene>
<comment type="caution">
    <text evidence="15">The sequence shown here is derived from an EMBL/GenBank/DDBJ whole genome shotgun (WGS) entry which is preliminary data.</text>
</comment>
<evidence type="ECO:0000256" key="7">
    <source>
        <dbReference type="ARBA" id="ARBA00022968"/>
    </source>
</evidence>
<comment type="pathway">
    <text evidence="2">Protein modification; protein glycosylation.</text>
</comment>
<dbReference type="InterPro" id="IPR031481">
    <property type="entry name" value="Glyco_tran_10_N"/>
</dbReference>